<feature type="compositionally biased region" description="Low complexity" evidence="1">
    <location>
        <begin position="38"/>
        <end position="57"/>
    </location>
</feature>
<proteinExistence type="predicted"/>
<evidence type="ECO:0000256" key="2">
    <source>
        <dbReference type="SAM" id="SignalP"/>
    </source>
</evidence>
<organism evidence="3 4">
    <name type="scientific">Microbacterium terricola</name>
    <dbReference type="NCBI Taxonomy" id="344163"/>
    <lineage>
        <taxon>Bacteria</taxon>
        <taxon>Bacillati</taxon>
        <taxon>Actinomycetota</taxon>
        <taxon>Actinomycetes</taxon>
        <taxon>Micrococcales</taxon>
        <taxon>Microbacteriaceae</taxon>
        <taxon>Microbacterium</taxon>
    </lineage>
</organism>
<dbReference type="Proteomes" id="UP001317779">
    <property type="component" value="Chromosome"/>
</dbReference>
<dbReference type="RefSeq" id="WP_263797404.1">
    <property type="nucleotide sequence ID" value="NZ_AP027141.1"/>
</dbReference>
<evidence type="ECO:0000313" key="4">
    <source>
        <dbReference type="Proteomes" id="UP001317779"/>
    </source>
</evidence>
<feature type="chain" id="PRO_5046884140" description="Lipoprotein" evidence="2">
    <location>
        <begin position="26"/>
        <end position="214"/>
    </location>
</feature>
<keyword evidence="2" id="KW-0732">Signal</keyword>
<evidence type="ECO:0000313" key="3">
    <source>
        <dbReference type="EMBL" id="BDV32004.1"/>
    </source>
</evidence>
<dbReference type="EMBL" id="AP027141">
    <property type="protein sequence ID" value="BDV32004.1"/>
    <property type="molecule type" value="Genomic_DNA"/>
</dbReference>
<evidence type="ECO:0008006" key="5">
    <source>
        <dbReference type="Google" id="ProtNLM"/>
    </source>
</evidence>
<name>A0ABM8E227_9MICO</name>
<feature type="region of interest" description="Disordered" evidence="1">
    <location>
        <begin position="29"/>
        <end position="66"/>
    </location>
</feature>
<protein>
    <recommendedName>
        <fullName evidence="5">Lipoprotein</fullName>
    </recommendedName>
</protein>
<feature type="signal peptide" evidence="2">
    <location>
        <begin position="1"/>
        <end position="25"/>
    </location>
</feature>
<keyword evidence="4" id="KW-1185">Reference proteome</keyword>
<sequence length="214" mass="21610">MTDRFRMLRTTAVAGATMTGLLLLAGCTGQTNHPDPGPTASTAPSESGSASGEPSPTVSAGDTDDPACLIGDWDVDEQSLTDFYAQVSAIAGEAGITFTPEGTAALTIGADDYTWTPDLTLKLDAAGTPMSVDISGSISGTYTATPGHIATDATVANDLEIVADAAGQAIDAAEIVEQIVQAPVGDATFACTPDTLELDTAVADGVATLTLTRR</sequence>
<evidence type="ECO:0000256" key="1">
    <source>
        <dbReference type="SAM" id="MobiDB-lite"/>
    </source>
</evidence>
<accession>A0ABM8E227</accession>
<dbReference type="PROSITE" id="PS51257">
    <property type="entry name" value="PROKAR_LIPOPROTEIN"/>
    <property type="match status" value="1"/>
</dbReference>
<gene>
    <name evidence="3" type="ORF">Microterr_26640</name>
</gene>
<reference evidence="3 4" key="1">
    <citation type="submission" date="2022-12" db="EMBL/GenBank/DDBJ databases">
        <title>Microbacterium terricola strain KV-448 chromosome, complete genome.</title>
        <authorList>
            <person name="Oshima T."/>
            <person name="Moriya T."/>
            <person name="Bessho Y."/>
        </authorList>
    </citation>
    <scope>NUCLEOTIDE SEQUENCE [LARGE SCALE GENOMIC DNA]</scope>
    <source>
        <strain evidence="3 4">KV-448</strain>
    </source>
</reference>